<evidence type="ECO:0000256" key="1">
    <source>
        <dbReference type="ARBA" id="ARBA00004571"/>
    </source>
</evidence>
<evidence type="ECO:0000313" key="10">
    <source>
        <dbReference type="EMBL" id="SFS37658.1"/>
    </source>
</evidence>
<name>A0A1I6PC39_9SPHI</name>
<keyword evidence="11" id="KW-1185">Reference proteome</keyword>
<dbReference type="PROSITE" id="PS52016">
    <property type="entry name" value="TONB_DEPENDENT_REC_3"/>
    <property type="match status" value="1"/>
</dbReference>
<dbReference type="NCBIfam" id="TIGR04057">
    <property type="entry name" value="SusC_RagA_signa"/>
    <property type="match status" value="1"/>
</dbReference>
<dbReference type="InterPro" id="IPR023997">
    <property type="entry name" value="TonB-dep_OMP_SusC/RagA_CS"/>
</dbReference>
<dbReference type="AlphaFoldDB" id="A0A1I6PC39"/>
<feature type="domain" description="TonB-dependent receptor plug" evidence="9">
    <location>
        <begin position="117"/>
        <end position="238"/>
    </location>
</feature>
<dbReference type="GO" id="GO:0009279">
    <property type="term" value="C:cell outer membrane"/>
    <property type="evidence" value="ECO:0007669"/>
    <property type="project" value="UniProtKB-SubCell"/>
</dbReference>
<dbReference type="SUPFAM" id="SSF49464">
    <property type="entry name" value="Carboxypeptidase regulatory domain-like"/>
    <property type="match status" value="1"/>
</dbReference>
<feature type="signal peptide" evidence="8">
    <location>
        <begin position="1"/>
        <end position="22"/>
    </location>
</feature>
<evidence type="ECO:0000256" key="6">
    <source>
        <dbReference type="ARBA" id="ARBA00023237"/>
    </source>
</evidence>
<evidence type="ECO:0000256" key="3">
    <source>
        <dbReference type="ARBA" id="ARBA00022452"/>
    </source>
</evidence>
<keyword evidence="5 7" id="KW-0472">Membrane</keyword>
<dbReference type="Gene3D" id="2.40.170.20">
    <property type="entry name" value="TonB-dependent receptor, beta-barrel domain"/>
    <property type="match status" value="1"/>
</dbReference>
<keyword evidence="2 7" id="KW-0813">Transport</keyword>
<dbReference type="InterPro" id="IPR012910">
    <property type="entry name" value="Plug_dom"/>
</dbReference>
<keyword evidence="3 7" id="KW-1134">Transmembrane beta strand</keyword>
<evidence type="ECO:0000256" key="4">
    <source>
        <dbReference type="ARBA" id="ARBA00022692"/>
    </source>
</evidence>
<dbReference type="NCBIfam" id="TIGR04056">
    <property type="entry name" value="OMP_RagA_SusC"/>
    <property type="match status" value="1"/>
</dbReference>
<evidence type="ECO:0000313" key="11">
    <source>
        <dbReference type="Proteomes" id="UP000198785"/>
    </source>
</evidence>
<dbReference type="InterPro" id="IPR036942">
    <property type="entry name" value="Beta-barrel_TonB_sf"/>
</dbReference>
<dbReference type="InterPro" id="IPR039426">
    <property type="entry name" value="TonB-dep_rcpt-like"/>
</dbReference>
<feature type="chain" id="PRO_5011688252" evidence="8">
    <location>
        <begin position="23"/>
        <end position="1061"/>
    </location>
</feature>
<dbReference type="SUPFAM" id="SSF56935">
    <property type="entry name" value="Porins"/>
    <property type="match status" value="1"/>
</dbReference>
<accession>A0A1I6PC39</accession>
<evidence type="ECO:0000256" key="2">
    <source>
        <dbReference type="ARBA" id="ARBA00022448"/>
    </source>
</evidence>
<comment type="similarity">
    <text evidence="7">Belongs to the TonB-dependent receptor family.</text>
</comment>
<evidence type="ECO:0000256" key="5">
    <source>
        <dbReference type="ARBA" id="ARBA00023136"/>
    </source>
</evidence>
<keyword evidence="8" id="KW-0732">Signal</keyword>
<protein>
    <submittedName>
        <fullName evidence="10">TonB-linked outer membrane protein, SusC/RagA family</fullName>
    </submittedName>
</protein>
<dbReference type="InterPro" id="IPR023996">
    <property type="entry name" value="TonB-dep_OMP_SusC/RagA"/>
</dbReference>
<dbReference type="STRING" id="683125.SAMN05660206_101385"/>
<dbReference type="Pfam" id="PF13715">
    <property type="entry name" value="CarbopepD_reg_2"/>
    <property type="match status" value="1"/>
</dbReference>
<proteinExistence type="inferred from homology"/>
<dbReference type="EMBL" id="FOZZ01000001">
    <property type="protein sequence ID" value="SFS37658.1"/>
    <property type="molecule type" value="Genomic_DNA"/>
</dbReference>
<gene>
    <name evidence="10" type="ORF">SAMN05660206_101385</name>
</gene>
<dbReference type="OrthoDB" id="9768177at2"/>
<dbReference type="Pfam" id="PF07715">
    <property type="entry name" value="Plug"/>
    <property type="match status" value="1"/>
</dbReference>
<evidence type="ECO:0000256" key="7">
    <source>
        <dbReference type="PROSITE-ProRule" id="PRU01360"/>
    </source>
</evidence>
<organism evidence="10 11">
    <name type="scientific">Sphingobacterium wenxiniae</name>
    <dbReference type="NCBI Taxonomy" id="683125"/>
    <lineage>
        <taxon>Bacteria</taxon>
        <taxon>Pseudomonadati</taxon>
        <taxon>Bacteroidota</taxon>
        <taxon>Sphingobacteriia</taxon>
        <taxon>Sphingobacteriales</taxon>
        <taxon>Sphingobacteriaceae</taxon>
        <taxon>Sphingobacterium</taxon>
    </lineage>
</organism>
<evidence type="ECO:0000256" key="8">
    <source>
        <dbReference type="SAM" id="SignalP"/>
    </source>
</evidence>
<comment type="subcellular location">
    <subcellularLocation>
        <location evidence="1 7">Cell outer membrane</location>
        <topology evidence="1 7">Multi-pass membrane protein</topology>
    </subcellularLocation>
</comment>
<sequence length="1061" mass="117555">MKRHVLTSMCIIACSAMQVVNAQQMSVAGKVTDSEGKPISGVTLTIKGTSQGTSTNESGLFTLNANSNATLIISAVGYQTQEIPLAGRNTLNIALKTDERGIDEVMVVAYGTATRASFTGSAATVSSQEIKDNPKPSFQEALIGKVPGLQVTTTSGQAGATPEIRIRGIGSMNASNSPLYVIDGVPVISGSVGQMSDYVSGSSNNVLATLNPNDIESVTVLKDAAASALYGSRAANGVIIVTTKQGKQGKPKIDLRSSISMTPSWATDNWEVAGPQEQINTLYRILHDSRTSSGQSDEAANQWVLNRFNNNFGRHGYEFSTNGPGLYENVNIKGRTDGIENRDGRYFDWDNALFRTGIFQTNDLSVSGATETTRYYTSLGYTQDKSRMIQNDYNRIGGRVNLTQKIGKYLEFGSNVSLAHQKTIGLNDTRNTGTNYLMQTRNLLWPFYWPTDYKTGDEYSARYGSLAYNPLYYNKEWENAAKSRKISAVESLTLRLLPELSIKTIFSYDDTETKDHLYYSAKHYTGQSTNGVVHEMSTNTMKMVSSTTANYNKTFQSHNIDALVGFEAEKNNTEFIRATGRNLPSSALHTVATAGELEASAYSWGNNMMSVLSRLQYNYNEKYYASASFRRDGSSRLGPENRWGNFWSIAGSWRLNNEAFLKEITAIDDLRIKASYGVNGTLPTSNFGWRAMTSYTNRYMEQAGGGLSNVADPSLTWETNYQTNIGVEFGLFANKLFGSVEYFNRDSKNLLQNVPISTITGFSSTLKNVGQINNKGWEFLIGSDIIKKNDWRWSASLNGTFLSSKVVKLYAAEGEEQGQDIIWNDPTGGDARTRFIYREGESTLAFFGIEWAGVDQTNGKNMWFVNNPDDPTDGDFLIDGRGVSLDYRKAQRVIMGDANPKMYGGINTDVEYKGISVGLNFIYKIGGKLYDASSRDVADDGYYWERIRSQYFIDETWTDIKESGSLPKVSGQDLEDVNQVSSRHLYDASFLRLRNISLAYRIPASFTKKAGINSARIYFNGANLLTFSKYKHADPEVNNYGTRGWETPMGKTYTFGLEFSF</sequence>
<evidence type="ECO:0000259" key="9">
    <source>
        <dbReference type="Pfam" id="PF07715"/>
    </source>
</evidence>
<keyword evidence="6 7" id="KW-0998">Cell outer membrane</keyword>
<dbReference type="InterPro" id="IPR037066">
    <property type="entry name" value="Plug_dom_sf"/>
</dbReference>
<keyword evidence="4 7" id="KW-0812">Transmembrane</keyword>
<reference evidence="10 11" key="1">
    <citation type="submission" date="2016-10" db="EMBL/GenBank/DDBJ databases">
        <authorList>
            <person name="de Groot N.N."/>
        </authorList>
    </citation>
    <scope>NUCLEOTIDE SEQUENCE [LARGE SCALE GENOMIC DNA]</scope>
    <source>
        <strain evidence="10 11">DSM 22789</strain>
    </source>
</reference>
<dbReference type="InterPro" id="IPR008969">
    <property type="entry name" value="CarboxyPept-like_regulatory"/>
</dbReference>
<dbReference type="Gene3D" id="2.170.130.10">
    <property type="entry name" value="TonB-dependent receptor, plug domain"/>
    <property type="match status" value="1"/>
</dbReference>
<dbReference type="Gene3D" id="2.60.40.1120">
    <property type="entry name" value="Carboxypeptidase-like, regulatory domain"/>
    <property type="match status" value="1"/>
</dbReference>
<dbReference type="Proteomes" id="UP000198785">
    <property type="component" value="Unassembled WGS sequence"/>
</dbReference>